<proteinExistence type="predicted"/>
<feature type="region of interest" description="Disordered" evidence="1">
    <location>
        <begin position="1"/>
        <end position="28"/>
    </location>
</feature>
<gene>
    <name evidence="3" type="ORF">PMAYCL1PPCAC_20855</name>
</gene>
<dbReference type="AlphaFoldDB" id="A0AAN5CUC7"/>
<feature type="non-terminal residue" evidence="3">
    <location>
        <position position="1"/>
    </location>
</feature>
<name>A0AAN5CUC7_9BILA</name>
<dbReference type="EMBL" id="BTRK01000004">
    <property type="protein sequence ID" value="GMR50660.1"/>
    <property type="molecule type" value="Genomic_DNA"/>
</dbReference>
<keyword evidence="2" id="KW-0812">Transmembrane</keyword>
<comment type="caution">
    <text evidence="3">The sequence shown here is derived from an EMBL/GenBank/DDBJ whole genome shotgun (WGS) entry which is preliminary data.</text>
</comment>
<keyword evidence="2" id="KW-0472">Membrane</keyword>
<dbReference type="Proteomes" id="UP001328107">
    <property type="component" value="Unassembled WGS sequence"/>
</dbReference>
<organism evidence="3 4">
    <name type="scientific">Pristionchus mayeri</name>
    <dbReference type="NCBI Taxonomy" id="1317129"/>
    <lineage>
        <taxon>Eukaryota</taxon>
        <taxon>Metazoa</taxon>
        <taxon>Ecdysozoa</taxon>
        <taxon>Nematoda</taxon>
        <taxon>Chromadorea</taxon>
        <taxon>Rhabditida</taxon>
        <taxon>Rhabditina</taxon>
        <taxon>Diplogasteromorpha</taxon>
        <taxon>Diplogasteroidea</taxon>
        <taxon>Neodiplogasteridae</taxon>
        <taxon>Pristionchus</taxon>
    </lineage>
</organism>
<protein>
    <submittedName>
        <fullName evidence="3">Uncharacterized protein</fullName>
    </submittedName>
</protein>
<evidence type="ECO:0000313" key="3">
    <source>
        <dbReference type="EMBL" id="GMR50660.1"/>
    </source>
</evidence>
<evidence type="ECO:0000313" key="4">
    <source>
        <dbReference type="Proteomes" id="UP001328107"/>
    </source>
</evidence>
<keyword evidence="4" id="KW-1185">Reference proteome</keyword>
<keyword evidence="2" id="KW-1133">Transmembrane helix</keyword>
<feature type="transmembrane region" description="Helical" evidence="2">
    <location>
        <begin position="75"/>
        <end position="96"/>
    </location>
</feature>
<feature type="compositionally biased region" description="Acidic residues" evidence="1">
    <location>
        <begin position="1"/>
        <end position="12"/>
    </location>
</feature>
<evidence type="ECO:0000256" key="2">
    <source>
        <dbReference type="SAM" id="Phobius"/>
    </source>
</evidence>
<sequence length="121" mass="13724">ALFPIEMDDSLESVEPAAAASSPATPLVEQERNQRTVAFSAEEPETVTVERTKTRTATSFSAEARKWWAHPPPQLWIACAVIVVLLLISVIVIIVMHSNYENQLELTAKYRLLAMRRRREY</sequence>
<evidence type="ECO:0000256" key="1">
    <source>
        <dbReference type="SAM" id="MobiDB-lite"/>
    </source>
</evidence>
<reference evidence="4" key="1">
    <citation type="submission" date="2022-10" db="EMBL/GenBank/DDBJ databases">
        <title>Genome assembly of Pristionchus species.</title>
        <authorList>
            <person name="Yoshida K."/>
            <person name="Sommer R.J."/>
        </authorList>
    </citation>
    <scope>NUCLEOTIDE SEQUENCE [LARGE SCALE GENOMIC DNA]</scope>
    <source>
        <strain evidence="4">RS5460</strain>
    </source>
</reference>
<accession>A0AAN5CUC7</accession>